<evidence type="ECO:0000256" key="1">
    <source>
        <dbReference type="ARBA" id="ARBA00000085"/>
    </source>
</evidence>
<feature type="modified residue" description="4-aspartylphosphate" evidence="9">
    <location>
        <position position="1157"/>
    </location>
</feature>
<dbReference type="PROSITE" id="PS50110">
    <property type="entry name" value="RESPONSE_REGULATORY"/>
    <property type="match status" value="1"/>
</dbReference>
<dbReference type="CDD" id="cd17574">
    <property type="entry name" value="REC_OmpR"/>
    <property type="match status" value="1"/>
</dbReference>
<dbReference type="FunFam" id="3.30.565.10:FF:000006">
    <property type="entry name" value="Sensor histidine kinase WalK"/>
    <property type="match status" value="1"/>
</dbReference>
<keyword evidence="8" id="KW-0804">Transcription</keyword>
<dbReference type="EC" id="2.7.13.3" evidence="2"/>
<dbReference type="InterPro" id="IPR018062">
    <property type="entry name" value="HTH_AraC-typ_CS"/>
</dbReference>
<dbReference type="Gene3D" id="2.60.40.10">
    <property type="entry name" value="Immunoglobulins"/>
    <property type="match status" value="1"/>
</dbReference>
<keyword evidence="10" id="KW-0812">Transmembrane</keyword>
<evidence type="ECO:0000256" key="8">
    <source>
        <dbReference type="ARBA" id="ARBA00023163"/>
    </source>
</evidence>
<keyword evidence="15" id="KW-0067">ATP-binding</keyword>
<keyword evidence="11" id="KW-0732">Signal</keyword>
<gene>
    <name evidence="15" type="ORF">ABNE31_14355</name>
</gene>
<dbReference type="Gene3D" id="1.10.10.60">
    <property type="entry name" value="Homeodomain-like"/>
    <property type="match status" value="1"/>
</dbReference>
<dbReference type="GO" id="GO:0043565">
    <property type="term" value="F:sequence-specific DNA binding"/>
    <property type="evidence" value="ECO:0007669"/>
    <property type="project" value="InterPro"/>
</dbReference>
<dbReference type="SUPFAM" id="SSF46689">
    <property type="entry name" value="Homeodomain-like"/>
    <property type="match status" value="1"/>
</dbReference>
<dbReference type="PANTHER" id="PTHR43547">
    <property type="entry name" value="TWO-COMPONENT HISTIDINE KINASE"/>
    <property type="match status" value="1"/>
</dbReference>
<feature type="domain" description="Response regulatory" evidence="14">
    <location>
        <begin position="1109"/>
        <end position="1224"/>
    </location>
</feature>
<dbReference type="Gene3D" id="1.10.287.130">
    <property type="match status" value="1"/>
</dbReference>
<dbReference type="SUPFAM" id="SSF47384">
    <property type="entry name" value="Homodimeric domain of signal transducing histidine kinase"/>
    <property type="match status" value="1"/>
</dbReference>
<keyword evidence="5" id="KW-0418">Kinase</keyword>
<dbReference type="CDD" id="cd00075">
    <property type="entry name" value="HATPase"/>
    <property type="match status" value="1"/>
</dbReference>
<dbReference type="Pfam" id="PF02518">
    <property type="entry name" value="HATPase_c"/>
    <property type="match status" value="1"/>
</dbReference>
<dbReference type="PROSITE" id="PS50109">
    <property type="entry name" value="HIS_KIN"/>
    <property type="match status" value="1"/>
</dbReference>
<feature type="signal peptide" evidence="11">
    <location>
        <begin position="1"/>
        <end position="21"/>
    </location>
</feature>
<keyword evidence="10" id="KW-0472">Membrane</keyword>
<dbReference type="InterPro" id="IPR018060">
    <property type="entry name" value="HTH_AraC"/>
</dbReference>
<comment type="catalytic activity">
    <reaction evidence="1">
        <text>ATP + protein L-histidine = ADP + protein N-phospho-L-histidine.</text>
        <dbReference type="EC" id="2.7.13.3"/>
    </reaction>
</comment>
<dbReference type="InterPro" id="IPR011006">
    <property type="entry name" value="CheY-like_superfamily"/>
</dbReference>
<dbReference type="RefSeq" id="WP_349351606.1">
    <property type="nucleotide sequence ID" value="NZ_CP157804.1"/>
</dbReference>
<dbReference type="SMART" id="SM00448">
    <property type="entry name" value="REC"/>
    <property type="match status" value="1"/>
</dbReference>
<proteinExistence type="predicted"/>
<evidence type="ECO:0000256" key="9">
    <source>
        <dbReference type="PROSITE-ProRule" id="PRU00169"/>
    </source>
</evidence>
<dbReference type="InterPro" id="IPR011110">
    <property type="entry name" value="Reg_prop"/>
</dbReference>
<evidence type="ECO:0000256" key="2">
    <source>
        <dbReference type="ARBA" id="ARBA00012438"/>
    </source>
</evidence>
<dbReference type="SMART" id="SM00342">
    <property type="entry name" value="HTH_ARAC"/>
    <property type="match status" value="1"/>
</dbReference>
<evidence type="ECO:0000259" key="12">
    <source>
        <dbReference type="PROSITE" id="PS01124"/>
    </source>
</evidence>
<dbReference type="PRINTS" id="PR00344">
    <property type="entry name" value="BCTRLSENSOR"/>
</dbReference>
<dbReference type="InterPro" id="IPR001789">
    <property type="entry name" value="Sig_transdc_resp-reg_receiver"/>
</dbReference>
<dbReference type="InterPro" id="IPR003661">
    <property type="entry name" value="HisK_dim/P_dom"/>
</dbReference>
<dbReference type="GO" id="GO:0000155">
    <property type="term" value="F:phosphorelay sensor kinase activity"/>
    <property type="evidence" value="ECO:0007669"/>
    <property type="project" value="InterPro"/>
</dbReference>
<name>A0AAU7MZD6_9FLAO</name>
<dbReference type="InterPro" id="IPR003594">
    <property type="entry name" value="HATPase_dom"/>
</dbReference>
<dbReference type="InterPro" id="IPR011123">
    <property type="entry name" value="Y_Y_Y"/>
</dbReference>
<reference evidence="15" key="1">
    <citation type="submission" date="2024-05" db="EMBL/GenBank/DDBJ databases">
        <title>Draft Genome Sequences of Flagellimonas sp. MMG031 and Marinobacter sp. MMG032 Isolated from the dinoflagellate Symbiodinium pilosum.</title>
        <authorList>
            <person name="Shikuma N.J."/>
            <person name="Farrell M.V."/>
        </authorList>
    </citation>
    <scope>NUCLEOTIDE SEQUENCE</scope>
    <source>
        <strain evidence="15">MMG031</strain>
    </source>
</reference>
<dbReference type="SMART" id="SM00388">
    <property type="entry name" value="HisKA"/>
    <property type="match status" value="1"/>
</dbReference>
<dbReference type="GO" id="GO:0005524">
    <property type="term" value="F:ATP binding"/>
    <property type="evidence" value="ECO:0007669"/>
    <property type="project" value="UniProtKB-KW"/>
</dbReference>
<dbReference type="Pfam" id="PF07495">
    <property type="entry name" value="Y_Y_Y"/>
    <property type="match status" value="1"/>
</dbReference>
<keyword evidence="15" id="KW-0547">Nucleotide-binding</keyword>
<dbReference type="Pfam" id="PF07494">
    <property type="entry name" value="Reg_prop"/>
    <property type="match status" value="3"/>
</dbReference>
<evidence type="ECO:0000256" key="5">
    <source>
        <dbReference type="ARBA" id="ARBA00022777"/>
    </source>
</evidence>
<dbReference type="Gene3D" id="3.40.50.2300">
    <property type="match status" value="1"/>
</dbReference>
<dbReference type="EMBL" id="CP157804">
    <property type="protein sequence ID" value="XBQ22777.1"/>
    <property type="molecule type" value="Genomic_DNA"/>
</dbReference>
<dbReference type="InterPro" id="IPR036097">
    <property type="entry name" value="HisK_dim/P_sf"/>
</dbReference>
<dbReference type="KEGG" id="fld:ABNE31_14355"/>
<feature type="transmembrane region" description="Helical" evidence="10">
    <location>
        <begin position="778"/>
        <end position="798"/>
    </location>
</feature>
<sequence>MKYFSIITFNLLGLISCLAQAELSGIQDLEINGEPFNQSVNTIYEDESGFLWIGCKSGLYRYDGYEIKHFQFNVFDDYSIPNNNINSIIEDKFQNLWLGSESYIIHFNRKENKFYGFYKSNSSTIIGKDSFGNIYAAISGKGFTKITPQEKVDHSTFTTLFDYNNDSNTMAKIQNMDLVEDGFERIWFASWFGIGVLNQKGEFSNTEFKQPVKSLIHLRNNKLLALCDDSIYVLGYNKSSIQLEVLEHYASSLFRKASLKSIAMDTLKNELWVGGSNGLYKGTRSDNRFIFRKSFPNSQEITPLDKKVTSTIFDSYGNLWIGTFKGVKKYVRGKSIFESHKFYPSNTNNVMSNSLLSFGKNTLLIGRLGGLFKYNLRKQKFSQIDVDLSKVSLISQNFEKNKLLLSSDNTLYETSLFKSSMPSLDVSELAKFNGQITSIIPINKNEIWVGIWGRGIQIINRENPLSDFKEKVVSLFNDQHVSTMLLTPKMELWVGTRGQGLYKIDMNNEKIEGFQPQKSNGISSNAILSLYQDDNDNIWIGTRGGGLNKYDAETKTFSTYGVRDGLNSNIISAIEGDDSGNLWLFTQEGIIRLDVDHEKFTSFGAENENIEIVSGFNVSTASENRKELFFGCADGFNMVKTDKYLQNNKTPTTVITSFQTLGASKNNSDPYNGMSYSSDVNIFSNDEIKLPFDRNSIAIKFSALDLTSPKNNKYAYTLEGLNDGWIYTDASNRNANYNDLSPGGYIFKVKSSNGDGIWNEDPIEVKFTILPPLWASQWAILIYSIIACLVIITCFFLIRKWYTMKKNLVMETISREKDKEHHQMKMTFFTDISHELRTPLTLILGTMEKVLKTKEHTLSTDSSQRIYSNTLRMHRLINQIMDLQKHDDGKLKLNISKNNIITDIKIIKNAFDDFAKNNNINYELHTNLDHLYAWYDVDILEKVLFNLLSNAFKYTPEQGKITISVALVDRDRNPVEKENSNKGAFIKCSVQDNGIGIPEKDLPHIFDRFYQSIKTYKNQIPGTGIGMRLVQKLVERHHGSIDVKSVEKEFTKFTFHLPINKDAFKKSELIKRATPLKKNFIKNSEYQVIGIQKTDTEKDNTNHQKNKPTILLVEDNTDLRQMLREDLQNEFNVIEASNGVEGYKSANAETPELIVSDILMPLGDGISMLQKIKQNEHLKDIPIFMLTAKNAAEDKIKCLALGADDYIEKPFSLEFVKWKIKNTLSRTFDLKEKYSRVITARPTDNEIVSNDEKFISKLVGIIEEYMADNQLNVEFLASEVGMSRANLYRKVQAILNDTPVNFIKKIRLERAAQLLKKDSIYISEIAYMTGFNNQKYFGKCFSKEYNMSPTEYIKKYASNEEENLDETRKVS</sequence>
<protein>
    <recommendedName>
        <fullName evidence="2">histidine kinase</fullName>
        <ecNumber evidence="2">2.7.13.3</ecNumber>
    </recommendedName>
</protein>
<organism evidence="15">
    <name type="scientific">Flagellimonas sp. MMG031</name>
    <dbReference type="NCBI Taxonomy" id="3158549"/>
    <lineage>
        <taxon>Bacteria</taxon>
        <taxon>Pseudomonadati</taxon>
        <taxon>Bacteroidota</taxon>
        <taxon>Flavobacteriia</taxon>
        <taxon>Flavobacteriales</taxon>
        <taxon>Flavobacteriaceae</taxon>
        <taxon>Flagellimonas</taxon>
    </lineage>
</organism>
<dbReference type="InterPro" id="IPR013783">
    <property type="entry name" value="Ig-like_fold"/>
</dbReference>
<dbReference type="Gene3D" id="3.30.565.10">
    <property type="entry name" value="Histidine kinase-like ATPase, C-terminal domain"/>
    <property type="match status" value="1"/>
</dbReference>
<keyword evidence="3 9" id="KW-0597">Phosphoprotein</keyword>
<dbReference type="SUPFAM" id="SSF55874">
    <property type="entry name" value="ATPase domain of HSP90 chaperone/DNA topoisomerase II/histidine kinase"/>
    <property type="match status" value="1"/>
</dbReference>
<dbReference type="GO" id="GO:0003700">
    <property type="term" value="F:DNA-binding transcription factor activity"/>
    <property type="evidence" value="ECO:0007669"/>
    <property type="project" value="InterPro"/>
</dbReference>
<dbReference type="Gene3D" id="2.130.10.10">
    <property type="entry name" value="YVTN repeat-like/Quinoprotein amine dehydrogenase"/>
    <property type="match status" value="3"/>
</dbReference>
<dbReference type="InterPro" id="IPR005467">
    <property type="entry name" value="His_kinase_dom"/>
</dbReference>
<evidence type="ECO:0000259" key="13">
    <source>
        <dbReference type="PROSITE" id="PS50109"/>
    </source>
</evidence>
<keyword evidence="6" id="KW-0805">Transcription regulation</keyword>
<dbReference type="Pfam" id="PF00512">
    <property type="entry name" value="HisKA"/>
    <property type="match status" value="1"/>
</dbReference>
<dbReference type="Pfam" id="PF00072">
    <property type="entry name" value="Response_reg"/>
    <property type="match status" value="1"/>
</dbReference>
<dbReference type="PROSITE" id="PS00041">
    <property type="entry name" value="HTH_ARAC_FAMILY_1"/>
    <property type="match status" value="1"/>
</dbReference>
<evidence type="ECO:0000313" key="15">
    <source>
        <dbReference type="EMBL" id="XBQ22777.1"/>
    </source>
</evidence>
<evidence type="ECO:0000256" key="10">
    <source>
        <dbReference type="SAM" id="Phobius"/>
    </source>
</evidence>
<dbReference type="InterPro" id="IPR036890">
    <property type="entry name" value="HATPase_C_sf"/>
</dbReference>
<feature type="chain" id="PRO_5043952637" description="histidine kinase" evidence="11">
    <location>
        <begin position="22"/>
        <end position="1371"/>
    </location>
</feature>
<dbReference type="SMART" id="SM00387">
    <property type="entry name" value="HATPase_c"/>
    <property type="match status" value="1"/>
</dbReference>
<evidence type="ECO:0000259" key="14">
    <source>
        <dbReference type="PROSITE" id="PS50110"/>
    </source>
</evidence>
<feature type="domain" description="Histidine kinase" evidence="13">
    <location>
        <begin position="831"/>
        <end position="1061"/>
    </location>
</feature>
<dbReference type="PANTHER" id="PTHR43547:SF2">
    <property type="entry name" value="HYBRID SIGNAL TRANSDUCTION HISTIDINE KINASE C"/>
    <property type="match status" value="1"/>
</dbReference>
<dbReference type="PROSITE" id="PS51257">
    <property type="entry name" value="PROKAR_LIPOPROTEIN"/>
    <property type="match status" value="1"/>
</dbReference>
<dbReference type="InterPro" id="IPR009057">
    <property type="entry name" value="Homeodomain-like_sf"/>
</dbReference>
<feature type="domain" description="HTH araC/xylS-type" evidence="12">
    <location>
        <begin position="1256"/>
        <end position="1355"/>
    </location>
</feature>
<keyword evidence="10" id="KW-1133">Transmembrane helix</keyword>
<dbReference type="SUPFAM" id="SSF52172">
    <property type="entry name" value="CheY-like"/>
    <property type="match status" value="1"/>
</dbReference>
<dbReference type="InterPro" id="IPR004358">
    <property type="entry name" value="Sig_transdc_His_kin-like_C"/>
</dbReference>
<keyword evidence="7" id="KW-0238">DNA-binding</keyword>
<dbReference type="SUPFAM" id="SSF63829">
    <property type="entry name" value="Calcium-dependent phosphotriesterase"/>
    <property type="match status" value="2"/>
</dbReference>
<dbReference type="PROSITE" id="PS01124">
    <property type="entry name" value="HTH_ARAC_FAMILY_2"/>
    <property type="match status" value="1"/>
</dbReference>
<evidence type="ECO:0000256" key="11">
    <source>
        <dbReference type="SAM" id="SignalP"/>
    </source>
</evidence>
<dbReference type="Pfam" id="PF12833">
    <property type="entry name" value="HTH_18"/>
    <property type="match status" value="1"/>
</dbReference>
<keyword evidence="4" id="KW-0808">Transferase</keyword>
<dbReference type="InterPro" id="IPR015943">
    <property type="entry name" value="WD40/YVTN_repeat-like_dom_sf"/>
</dbReference>
<accession>A0AAU7MZD6</accession>
<evidence type="ECO:0000256" key="4">
    <source>
        <dbReference type="ARBA" id="ARBA00022679"/>
    </source>
</evidence>
<evidence type="ECO:0000256" key="7">
    <source>
        <dbReference type="ARBA" id="ARBA00023125"/>
    </source>
</evidence>
<evidence type="ECO:0000256" key="3">
    <source>
        <dbReference type="ARBA" id="ARBA00022553"/>
    </source>
</evidence>
<evidence type="ECO:0000256" key="6">
    <source>
        <dbReference type="ARBA" id="ARBA00023015"/>
    </source>
</evidence>
<dbReference type="CDD" id="cd00082">
    <property type="entry name" value="HisKA"/>
    <property type="match status" value="1"/>
</dbReference>